<dbReference type="Proteomes" id="UP000562395">
    <property type="component" value="Unassembled WGS sequence"/>
</dbReference>
<organism evidence="1 2">
    <name type="scientific">Novosphingobium hassiacum</name>
    <dbReference type="NCBI Taxonomy" id="173676"/>
    <lineage>
        <taxon>Bacteria</taxon>
        <taxon>Pseudomonadati</taxon>
        <taxon>Pseudomonadota</taxon>
        <taxon>Alphaproteobacteria</taxon>
        <taxon>Sphingomonadales</taxon>
        <taxon>Sphingomonadaceae</taxon>
        <taxon>Novosphingobium</taxon>
    </lineage>
</organism>
<gene>
    <name evidence="1" type="ORF">GGQ88_003221</name>
</gene>
<dbReference type="EMBL" id="JACICY010000008">
    <property type="protein sequence ID" value="MBB3861931.1"/>
    <property type="molecule type" value="Genomic_DNA"/>
</dbReference>
<dbReference type="RefSeq" id="WP_183614426.1">
    <property type="nucleotide sequence ID" value="NZ_JACICY010000008.1"/>
</dbReference>
<reference evidence="1 2" key="1">
    <citation type="submission" date="2020-08" db="EMBL/GenBank/DDBJ databases">
        <title>Genomic Encyclopedia of Type Strains, Phase IV (KMG-IV): sequencing the most valuable type-strain genomes for metagenomic binning, comparative biology and taxonomic classification.</title>
        <authorList>
            <person name="Goeker M."/>
        </authorList>
    </citation>
    <scope>NUCLEOTIDE SEQUENCE [LARGE SCALE GENOMIC DNA]</scope>
    <source>
        <strain evidence="1 2">DSM 14552</strain>
    </source>
</reference>
<protein>
    <submittedName>
        <fullName evidence="1">Putative lipase involved disintegration of autophagic bodies</fullName>
    </submittedName>
</protein>
<proteinExistence type="predicted"/>
<dbReference type="Pfam" id="PF22281">
    <property type="entry name" value="DUF6959"/>
    <property type="match status" value="1"/>
</dbReference>
<accession>A0A7W6EX61</accession>
<name>A0A7W6EX61_9SPHN</name>
<dbReference type="AlphaFoldDB" id="A0A7W6EX61"/>
<evidence type="ECO:0000313" key="2">
    <source>
        <dbReference type="Proteomes" id="UP000562395"/>
    </source>
</evidence>
<comment type="caution">
    <text evidence="1">The sequence shown here is derived from an EMBL/GenBank/DDBJ whole genome shotgun (WGS) entry which is preliminary data.</text>
</comment>
<sequence>MTAAYADMHVLLCKSNMRKELVEIYSDASNAAIIRHPGRKFPGILIQGDTLRNLSRMASNALASAEPDSDQWHDLKELVDALEGRVVFYTQVLQDHGLALPFSKAESGI</sequence>
<dbReference type="InterPro" id="IPR053801">
    <property type="entry name" value="DUF6959"/>
</dbReference>
<evidence type="ECO:0000313" key="1">
    <source>
        <dbReference type="EMBL" id="MBB3861931.1"/>
    </source>
</evidence>
<keyword evidence="2" id="KW-1185">Reference proteome</keyword>